<keyword evidence="3" id="KW-1185">Reference proteome</keyword>
<evidence type="ECO:0000313" key="3">
    <source>
        <dbReference type="Proteomes" id="UP000015105"/>
    </source>
</evidence>
<dbReference type="Gramene" id="AET4Gv20186400.3">
    <property type="protein sequence ID" value="AET4Gv20186400.3"/>
    <property type="gene ID" value="AET4Gv20186400"/>
</dbReference>
<dbReference type="AlphaFoldDB" id="A0A453HHA1"/>
<dbReference type="Proteomes" id="UP000015105">
    <property type="component" value="Chromosome 4D"/>
</dbReference>
<accession>A0A453HHA1</accession>
<protein>
    <submittedName>
        <fullName evidence="2">Uncharacterized protein</fullName>
    </submittedName>
</protein>
<evidence type="ECO:0000313" key="2">
    <source>
        <dbReference type="EnsemblPlants" id="AET4Gv20186400.3"/>
    </source>
</evidence>
<keyword evidence="1" id="KW-0472">Membrane</keyword>
<reference evidence="3" key="1">
    <citation type="journal article" date="2014" name="Science">
        <title>Ancient hybridizations among the ancestral genomes of bread wheat.</title>
        <authorList>
            <consortium name="International Wheat Genome Sequencing Consortium,"/>
            <person name="Marcussen T."/>
            <person name="Sandve S.R."/>
            <person name="Heier L."/>
            <person name="Spannagl M."/>
            <person name="Pfeifer M."/>
            <person name="Jakobsen K.S."/>
            <person name="Wulff B.B."/>
            <person name="Steuernagel B."/>
            <person name="Mayer K.F."/>
            <person name="Olsen O.A."/>
        </authorList>
    </citation>
    <scope>NUCLEOTIDE SEQUENCE [LARGE SCALE GENOMIC DNA]</scope>
    <source>
        <strain evidence="3">cv. AL8/78</strain>
    </source>
</reference>
<name>A0A453HHA1_AEGTS</name>
<feature type="transmembrane region" description="Helical" evidence="1">
    <location>
        <begin position="12"/>
        <end position="30"/>
    </location>
</feature>
<proteinExistence type="predicted"/>
<reference evidence="3" key="2">
    <citation type="journal article" date="2017" name="Nat. Plants">
        <title>The Aegilops tauschii genome reveals multiple impacts of transposons.</title>
        <authorList>
            <person name="Zhao G."/>
            <person name="Zou C."/>
            <person name="Li K."/>
            <person name="Wang K."/>
            <person name="Li T."/>
            <person name="Gao L."/>
            <person name="Zhang X."/>
            <person name="Wang H."/>
            <person name="Yang Z."/>
            <person name="Liu X."/>
            <person name="Jiang W."/>
            <person name="Mao L."/>
            <person name="Kong X."/>
            <person name="Jiao Y."/>
            <person name="Jia J."/>
        </authorList>
    </citation>
    <scope>NUCLEOTIDE SEQUENCE [LARGE SCALE GENOMIC DNA]</scope>
    <source>
        <strain evidence="3">cv. AL8/78</strain>
    </source>
</reference>
<keyword evidence="1" id="KW-0812">Transmembrane</keyword>
<reference evidence="2" key="3">
    <citation type="journal article" date="2017" name="Nature">
        <title>Genome sequence of the progenitor of the wheat D genome Aegilops tauschii.</title>
        <authorList>
            <person name="Luo M.C."/>
            <person name="Gu Y.Q."/>
            <person name="Puiu D."/>
            <person name="Wang H."/>
            <person name="Twardziok S.O."/>
            <person name="Deal K.R."/>
            <person name="Huo N."/>
            <person name="Zhu T."/>
            <person name="Wang L."/>
            <person name="Wang Y."/>
            <person name="McGuire P.E."/>
            <person name="Liu S."/>
            <person name="Long H."/>
            <person name="Ramasamy R.K."/>
            <person name="Rodriguez J.C."/>
            <person name="Van S.L."/>
            <person name="Yuan L."/>
            <person name="Wang Z."/>
            <person name="Xia Z."/>
            <person name="Xiao L."/>
            <person name="Anderson O.D."/>
            <person name="Ouyang S."/>
            <person name="Liang Y."/>
            <person name="Zimin A.V."/>
            <person name="Pertea G."/>
            <person name="Qi P."/>
            <person name="Bennetzen J.L."/>
            <person name="Dai X."/>
            <person name="Dawson M.W."/>
            <person name="Muller H.G."/>
            <person name="Kugler K."/>
            <person name="Rivarola-Duarte L."/>
            <person name="Spannagl M."/>
            <person name="Mayer K.F.X."/>
            <person name="Lu F.H."/>
            <person name="Bevan M.W."/>
            <person name="Leroy P."/>
            <person name="Li P."/>
            <person name="You F.M."/>
            <person name="Sun Q."/>
            <person name="Liu Z."/>
            <person name="Lyons E."/>
            <person name="Wicker T."/>
            <person name="Salzberg S.L."/>
            <person name="Devos K.M."/>
            <person name="Dvorak J."/>
        </authorList>
    </citation>
    <scope>NUCLEOTIDE SEQUENCE [LARGE SCALE GENOMIC DNA]</scope>
    <source>
        <strain evidence="2">cv. AL8/78</strain>
    </source>
</reference>
<evidence type="ECO:0000256" key="1">
    <source>
        <dbReference type="SAM" id="Phobius"/>
    </source>
</evidence>
<sequence>LFEGCKQKRPICVSIIVILFTTTIIDYHFFCSPTIFTKIYHDVRSCLYVHVGLFQNFLELLKMILFVCFNAPLS</sequence>
<organism evidence="2 3">
    <name type="scientific">Aegilops tauschii subsp. strangulata</name>
    <name type="common">Goatgrass</name>
    <dbReference type="NCBI Taxonomy" id="200361"/>
    <lineage>
        <taxon>Eukaryota</taxon>
        <taxon>Viridiplantae</taxon>
        <taxon>Streptophyta</taxon>
        <taxon>Embryophyta</taxon>
        <taxon>Tracheophyta</taxon>
        <taxon>Spermatophyta</taxon>
        <taxon>Magnoliopsida</taxon>
        <taxon>Liliopsida</taxon>
        <taxon>Poales</taxon>
        <taxon>Poaceae</taxon>
        <taxon>BOP clade</taxon>
        <taxon>Pooideae</taxon>
        <taxon>Triticodae</taxon>
        <taxon>Triticeae</taxon>
        <taxon>Triticinae</taxon>
        <taxon>Aegilops</taxon>
    </lineage>
</organism>
<reference evidence="2" key="5">
    <citation type="journal article" date="2021" name="G3 (Bethesda)">
        <title>Aegilops tauschii genome assembly Aet v5.0 features greater sequence contiguity and improved annotation.</title>
        <authorList>
            <person name="Wang L."/>
            <person name="Zhu T."/>
            <person name="Rodriguez J.C."/>
            <person name="Deal K.R."/>
            <person name="Dubcovsky J."/>
            <person name="McGuire P.E."/>
            <person name="Lux T."/>
            <person name="Spannagl M."/>
            <person name="Mayer K.F.X."/>
            <person name="Baldrich P."/>
            <person name="Meyers B.C."/>
            <person name="Huo N."/>
            <person name="Gu Y.Q."/>
            <person name="Zhou H."/>
            <person name="Devos K.M."/>
            <person name="Bennetzen J.L."/>
            <person name="Unver T."/>
            <person name="Budak H."/>
            <person name="Gulick P.J."/>
            <person name="Galiba G."/>
            <person name="Kalapos B."/>
            <person name="Nelson D.R."/>
            <person name="Li P."/>
            <person name="You F.M."/>
            <person name="Luo M.C."/>
            <person name="Dvorak J."/>
        </authorList>
    </citation>
    <scope>NUCLEOTIDE SEQUENCE [LARGE SCALE GENOMIC DNA]</scope>
    <source>
        <strain evidence="2">cv. AL8/78</strain>
    </source>
</reference>
<reference evidence="2" key="4">
    <citation type="submission" date="2019-03" db="UniProtKB">
        <authorList>
            <consortium name="EnsemblPlants"/>
        </authorList>
    </citation>
    <scope>IDENTIFICATION</scope>
</reference>
<keyword evidence="1" id="KW-1133">Transmembrane helix</keyword>
<dbReference type="EnsemblPlants" id="AET4Gv20186400.3">
    <property type="protein sequence ID" value="AET4Gv20186400.3"/>
    <property type="gene ID" value="AET4Gv20186400"/>
</dbReference>